<dbReference type="InterPro" id="IPR027417">
    <property type="entry name" value="P-loop_NTPase"/>
</dbReference>
<dbReference type="Proteomes" id="UP000054097">
    <property type="component" value="Unassembled WGS sequence"/>
</dbReference>
<keyword evidence="1 3" id="KW-0853">WD repeat</keyword>
<dbReference type="InterPro" id="IPR001680">
    <property type="entry name" value="WD40_rpt"/>
</dbReference>
<dbReference type="InterPro" id="IPR019775">
    <property type="entry name" value="WD40_repeat_CS"/>
</dbReference>
<dbReference type="OrthoDB" id="3269932at2759"/>
<evidence type="ECO:0000256" key="3">
    <source>
        <dbReference type="PROSITE-ProRule" id="PRU00221"/>
    </source>
</evidence>
<organism evidence="5 6">
    <name type="scientific">Serendipita vermifera MAFF 305830</name>
    <dbReference type="NCBI Taxonomy" id="933852"/>
    <lineage>
        <taxon>Eukaryota</taxon>
        <taxon>Fungi</taxon>
        <taxon>Dikarya</taxon>
        <taxon>Basidiomycota</taxon>
        <taxon>Agaricomycotina</taxon>
        <taxon>Agaricomycetes</taxon>
        <taxon>Sebacinales</taxon>
        <taxon>Serendipitaceae</taxon>
        <taxon>Serendipita</taxon>
    </lineage>
</organism>
<accession>A0A0C3ABZ6</accession>
<evidence type="ECO:0000313" key="5">
    <source>
        <dbReference type="EMBL" id="KIM22150.1"/>
    </source>
</evidence>
<reference evidence="6" key="2">
    <citation type="submission" date="2015-01" db="EMBL/GenBank/DDBJ databases">
        <title>Evolutionary Origins and Diversification of the Mycorrhizal Mutualists.</title>
        <authorList>
            <consortium name="DOE Joint Genome Institute"/>
            <consortium name="Mycorrhizal Genomics Consortium"/>
            <person name="Kohler A."/>
            <person name="Kuo A."/>
            <person name="Nagy L.G."/>
            <person name="Floudas D."/>
            <person name="Copeland A."/>
            <person name="Barry K.W."/>
            <person name="Cichocki N."/>
            <person name="Veneault-Fourrey C."/>
            <person name="LaButti K."/>
            <person name="Lindquist E.A."/>
            <person name="Lipzen A."/>
            <person name="Lundell T."/>
            <person name="Morin E."/>
            <person name="Murat C."/>
            <person name="Riley R."/>
            <person name="Ohm R."/>
            <person name="Sun H."/>
            <person name="Tunlid A."/>
            <person name="Henrissat B."/>
            <person name="Grigoriev I.V."/>
            <person name="Hibbett D.S."/>
            <person name="Martin F."/>
        </authorList>
    </citation>
    <scope>NUCLEOTIDE SEQUENCE [LARGE SCALE GENOMIC DNA]</scope>
    <source>
        <strain evidence="6">MAFF 305830</strain>
    </source>
</reference>
<evidence type="ECO:0000313" key="6">
    <source>
        <dbReference type="Proteomes" id="UP000054097"/>
    </source>
</evidence>
<dbReference type="PANTHER" id="PTHR19848">
    <property type="entry name" value="WD40 REPEAT PROTEIN"/>
    <property type="match status" value="1"/>
</dbReference>
<dbReference type="PANTHER" id="PTHR19848:SF8">
    <property type="entry name" value="F-BOX AND WD REPEAT DOMAIN CONTAINING 7"/>
    <property type="match status" value="1"/>
</dbReference>
<dbReference type="PROSITE" id="PS50082">
    <property type="entry name" value="WD_REPEATS_2"/>
    <property type="match status" value="3"/>
</dbReference>
<dbReference type="Pfam" id="PF00400">
    <property type="entry name" value="WD40"/>
    <property type="match status" value="4"/>
</dbReference>
<evidence type="ECO:0000259" key="4">
    <source>
        <dbReference type="Pfam" id="PF24883"/>
    </source>
</evidence>
<evidence type="ECO:0000256" key="2">
    <source>
        <dbReference type="ARBA" id="ARBA00022737"/>
    </source>
</evidence>
<dbReference type="InterPro" id="IPR056884">
    <property type="entry name" value="NPHP3-like_N"/>
</dbReference>
<feature type="repeat" description="WD" evidence="3">
    <location>
        <begin position="948"/>
        <end position="983"/>
    </location>
</feature>
<feature type="repeat" description="WD" evidence="3">
    <location>
        <begin position="1122"/>
        <end position="1163"/>
    </location>
</feature>
<proteinExistence type="predicted"/>
<dbReference type="EMBL" id="KN824362">
    <property type="protein sequence ID" value="KIM22150.1"/>
    <property type="molecule type" value="Genomic_DNA"/>
</dbReference>
<dbReference type="Pfam" id="PF24883">
    <property type="entry name" value="NPHP3_N"/>
    <property type="match status" value="1"/>
</dbReference>
<dbReference type="Gene3D" id="3.40.50.300">
    <property type="entry name" value="P-loop containing nucleotide triphosphate hydrolases"/>
    <property type="match status" value="1"/>
</dbReference>
<dbReference type="PROSITE" id="PS50294">
    <property type="entry name" value="WD_REPEATS_REGION"/>
    <property type="match status" value="3"/>
</dbReference>
<dbReference type="InterPro" id="IPR015943">
    <property type="entry name" value="WD40/YVTN_repeat-like_dom_sf"/>
</dbReference>
<dbReference type="SUPFAM" id="SSF82171">
    <property type="entry name" value="DPP6 N-terminal domain-like"/>
    <property type="match status" value="1"/>
</dbReference>
<dbReference type="Gene3D" id="2.130.10.10">
    <property type="entry name" value="YVTN repeat-like/Quinoprotein amine dehydrogenase"/>
    <property type="match status" value="3"/>
</dbReference>
<feature type="domain" description="Nephrocystin 3-like N-terminal" evidence="4">
    <location>
        <begin position="297"/>
        <end position="456"/>
    </location>
</feature>
<dbReference type="SMART" id="SM00320">
    <property type="entry name" value="WD40"/>
    <property type="match status" value="7"/>
</dbReference>
<gene>
    <name evidence="5" type="ORF">M408DRAFT_28960</name>
</gene>
<dbReference type="PROSITE" id="PS00678">
    <property type="entry name" value="WD_REPEATS_1"/>
    <property type="match status" value="1"/>
</dbReference>
<reference evidence="5 6" key="1">
    <citation type="submission" date="2014-04" db="EMBL/GenBank/DDBJ databases">
        <authorList>
            <consortium name="DOE Joint Genome Institute"/>
            <person name="Kuo A."/>
            <person name="Zuccaro A."/>
            <person name="Kohler A."/>
            <person name="Nagy L.G."/>
            <person name="Floudas D."/>
            <person name="Copeland A."/>
            <person name="Barry K.W."/>
            <person name="Cichocki N."/>
            <person name="Veneault-Fourrey C."/>
            <person name="LaButti K."/>
            <person name="Lindquist E.A."/>
            <person name="Lipzen A."/>
            <person name="Lundell T."/>
            <person name="Morin E."/>
            <person name="Murat C."/>
            <person name="Sun H."/>
            <person name="Tunlid A."/>
            <person name="Henrissat B."/>
            <person name="Grigoriev I.V."/>
            <person name="Hibbett D.S."/>
            <person name="Martin F."/>
            <person name="Nordberg H.P."/>
            <person name="Cantor M.N."/>
            <person name="Hua S.X."/>
        </authorList>
    </citation>
    <scope>NUCLEOTIDE SEQUENCE [LARGE SCALE GENOMIC DNA]</scope>
    <source>
        <strain evidence="5 6">MAFF 305830</strain>
    </source>
</reference>
<sequence length="1410" mass="153849">MGNCLSKDQAEGAEEVLTATAKVVLSHVPDSGAKGEAVPPPRESKTILSGRPDMDFKQEGYDSDKAIAAINMGIEVIDLFQKVAKVTEMVLPSPLGDVLEKVTSVLGVLKKMVENRQAWQGLLATIDDHQKTFNDQLVRLKVDDMVPDPESPLLAPVMQYSETLEKFAAKIMVEGGLVNKNAPETSNWEKIKKFATRALNAESEQGSMEGYTNQLAEAMNQFRFTLEIFVSFRVESIKVGVDALATDLRAVGEDVKDVKEMVARNSEPKDTINAIPVTAFGLQHKTCLEGTRVGILEEIRAWAAAKETTTPIYCIGDVAGTGKSTISRTMYDEWLNKDQNPLGFFFSQAGASVQTATDFCFSMGEQIRALPGSDQEEYWKKLESTFTILRSQGVPRQWAKLVMEPLSKLPASETHVLLIDALDECTIATREPLLECLLNAISAGSLPNIRVFITTRNEPDILKFIQNQTIRTSASAKADVAFYVNHRLDEANLFVSDSPSQDAGGETKPLQDILHEFTSLDVLYHQTLARADTAPKYTREPLKNILGIVAVAQEPLPITALAALLPASDKPAADSLKQVQTLVGKLGSILGSGGVDEPVYILHATFKEFLLRQTWITTTGYKVANEYAVSQALSNRSLARGCLSLLLKELKENANEQPSAALRYASLVWVSHLILDLHIQDLRASMRKFFEEKLLNWIELSSNNDKLPECLLSIGQLRSSLERMRSLKAQNIADEDIQWCTDTLTFLRLNQALLISSPSNVYSSAIVFTTSDNLVRKHHEPRLRNALPSVVLRNPDSDSKSVVLPGSSGTVTQVCYSLEGNLLASASMEYEEGDIIVWDVETGAQVAFYSVAGYNMTCYGITFLPGNKTVFSLWSGITNASPYDSMLHRLDVDSSDLISPPQSLLLGNEISLNCIAWAPKGTHIVCGSTCGLVGAFSLDTGSLVGTVQQAHNSQINNLAFSADGLSVVSSSSDNSIKVWSMTSTGLSGPSYTWTSEGVNIYGASFSPANPSLLAVAVGETTLQIRNIKTGELDLEVGETPVQERTIYSPDGEYITTLGWSQQWISLIKRENGKAVKLRLDTGHNIGIRALAFSPDKKHIVSGSDDKTLRIHNLSDTGPAKAVGGHQTQIGNMAFTPDGKRMVSSEWNGNLCTWNLETGQLLEGPMETEANTQSVLAYSSDGSTVAIASGSHDIQLWNLKTKAKHPVELNLGYPTAGDSQIHAIALSHDDSTLAIIARAYFEDCEKVLLCVKRLHEPEATAITIEPDIQPIPDTFNLGYHPSGEYLCCVDQAWELASNPPTKLTGDKLATVLKETFPISLEYHNDYQSPPSITLGSPVRHTLDVPKDLLVGAYGCFENFGALGGQDGRLTVLDFSRLLSPEETALLSRIRDIRRATAAKAEPSKIHALFSS</sequence>
<feature type="repeat" description="WD" evidence="3">
    <location>
        <begin position="1080"/>
        <end position="1121"/>
    </location>
</feature>
<protein>
    <recommendedName>
        <fullName evidence="4">Nephrocystin 3-like N-terminal domain-containing protein</fullName>
    </recommendedName>
</protein>
<keyword evidence="6" id="KW-1185">Reference proteome</keyword>
<dbReference type="STRING" id="933852.A0A0C3ABZ6"/>
<name>A0A0C3ABZ6_SERVB</name>
<evidence type="ECO:0000256" key="1">
    <source>
        <dbReference type="ARBA" id="ARBA00022574"/>
    </source>
</evidence>
<keyword evidence="2" id="KW-0677">Repeat</keyword>
<dbReference type="SUPFAM" id="SSF52540">
    <property type="entry name" value="P-loop containing nucleoside triphosphate hydrolases"/>
    <property type="match status" value="1"/>
</dbReference>
<dbReference type="HOGENOM" id="CLU_000288_6_3_1"/>